<protein>
    <submittedName>
        <fullName evidence="2">Uncharacterized protein</fullName>
    </submittedName>
</protein>
<proteinExistence type="predicted"/>
<organism evidence="2">
    <name type="scientific">marine sediment metagenome</name>
    <dbReference type="NCBI Taxonomy" id="412755"/>
    <lineage>
        <taxon>unclassified sequences</taxon>
        <taxon>metagenomes</taxon>
        <taxon>ecological metagenomes</taxon>
    </lineage>
</organism>
<gene>
    <name evidence="2" type="ORF">S12H4_28476</name>
</gene>
<accession>X1URY5</accession>
<dbReference type="EMBL" id="BARW01016337">
    <property type="protein sequence ID" value="GAJ02646.1"/>
    <property type="molecule type" value="Genomic_DNA"/>
</dbReference>
<comment type="caution">
    <text evidence="2">The sequence shown here is derived from an EMBL/GenBank/DDBJ whole genome shotgun (WGS) entry which is preliminary data.</text>
</comment>
<feature type="compositionally biased region" description="Polar residues" evidence="1">
    <location>
        <begin position="30"/>
        <end position="40"/>
    </location>
</feature>
<reference evidence="2" key="1">
    <citation type="journal article" date="2014" name="Front. Microbiol.">
        <title>High frequency of phylogenetically diverse reductive dehalogenase-homologous genes in deep subseafloor sedimentary metagenomes.</title>
        <authorList>
            <person name="Kawai M."/>
            <person name="Futagami T."/>
            <person name="Toyoda A."/>
            <person name="Takaki Y."/>
            <person name="Nishi S."/>
            <person name="Hori S."/>
            <person name="Arai W."/>
            <person name="Tsubouchi T."/>
            <person name="Morono Y."/>
            <person name="Uchiyama I."/>
            <person name="Ito T."/>
            <person name="Fujiyama A."/>
            <person name="Inagaki F."/>
            <person name="Takami H."/>
        </authorList>
    </citation>
    <scope>NUCLEOTIDE SEQUENCE</scope>
    <source>
        <strain evidence="2">Expedition CK06-06</strain>
    </source>
</reference>
<evidence type="ECO:0000256" key="1">
    <source>
        <dbReference type="SAM" id="MobiDB-lite"/>
    </source>
</evidence>
<feature type="non-terminal residue" evidence="2">
    <location>
        <position position="159"/>
    </location>
</feature>
<feature type="region of interest" description="Disordered" evidence="1">
    <location>
        <begin position="22"/>
        <end position="42"/>
    </location>
</feature>
<dbReference type="AlphaFoldDB" id="X1URY5"/>
<evidence type="ECO:0000313" key="2">
    <source>
        <dbReference type="EMBL" id="GAJ02646.1"/>
    </source>
</evidence>
<sequence length="159" mass="18467">MPVATTQKPTSICYVNEKQDTAPLTEENPEANSPSLQSMAHHNPSDHSNLIFYKKGIEIEKRYGVPQTRRILTLGMFHKNHDEILHQLTWLGLETRERDAIFKLLELFIYYGKVYPKAADIADQAYISKRTFWRAIGKLREIGVIEVLNRYAKHRQISN</sequence>
<name>X1URY5_9ZZZZ</name>